<reference evidence="2" key="1">
    <citation type="submission" date="2021-01" db="EMBL/GenBank/DDBJ databases">
        <authorList>
            <person name="Corre E."/>
            <person name="Pelletier E."/>
            <person name="Niang G."/>
            <person name="Scheremetjew M."/>
            <person name="Finn R."/>
            <person name="Kale V."/>
            <person name="Holt S."/>
            <person name="Cochrane G."/>
            <person name="Meng A."/>
            <person name="Brown T."/>
            <person name="Cohen L."/>
        </authorList>
    </citation>
    <scope>NUCLEOTIDE SEQUENCE</scope>
    <source>
        <strain evidence="2">MM31A-1</strain>
    </source>
</reference>
<name>A0A7S3VD91_9STRA</name>
<protein>
    <submittedName>
        <fullName evidence="2">Uncharacterized protein</fullName>
    </submittedName>
</protein>
<sequence>MNPSVLCRDANGALPTVPCDNKWLNTGKCVLTRHHCMKEAAVDGKYIIDGKHVCGAAFCTFCNEHNLCEGSQFCPTHNKDSTLYEESNFSTFSPAITTPSRTLYTTPASSNSNVDNCATPTNMSGGAPAKSLSTKSNQPLSLQKLMRVAAQDENMFVSKKDFLDGLNETFTESKSARVARGHFRVPDNPKMSMKKIRTNVKTVLDMFKLKKDIMTIPSKNQSKQENDLCTYIYKQSRANSRLRKEMNAQSHPEVWELVKDLPPDRKIYLFSQSGVLDYAIRRWGKTMEAATKEPTPGDFCRYIGILLHTDNRDLLDALQKTKPTEKKDGRKFHDDPAFKPVNIFDNLLDQYLDPTVIVKMPKEWVTMTSVDGYIEMNPNNYERIGFDWKAEDMMSMDSICRTFYKGVMKYWAKGTGGGPGEDEGYTDWMKRCPKKIWTNNYCANAGAPFYVVFIYLLDRAQSFVFETTYEGLNPDASAEGGITEEEKNTAPQLKPTNYQESDISAKIDGFIQTATATMASVTSSMAQDNTENNAAEKLRDQRTKCLRDIREVNEHLKEARDNVRKYGGKDVSKKKKRRIHQYKSDVTVFEKTHRSCMNTLAVINKKLEKLDVPCSDGEQGSSSSDDSEDLNESDCEPKESR</sequence>
<feature type="compositionally biased region" description="Acidic residues" evidence="1">
    <location>
        <begin position="625"/>
        <end position="634"/>
    </location>
</feature>
<accession>A0A7S3VD91</accession>
<evidence type="ECO:0000256" key="1">
    <source>
        <dbReference type="SAM" id="MobiDB-lite"/>
    </source>
</evidence>
<feature type="region of interest" description="Disordered" evidence="1">
    <location>
        <begin position="612"/>
        <end position="641"/>
    </location>
</feature>
<dbReference type="EMBL" id="HBIO01021596">
    <property type="protein sequence ID" value="CAE0471781.1"/>
    <property type="molecule type" value="Transcribed_RNA"/>
</dbReference>
<feature type="compositionally biased region" description="Low complexity" evidence="1">
    <location>
        <begin position="615"/>
        <end position="624"/>
    </location>
</feature>
<organism evidence="2">
    <name type="scientific">Chaetoceros debilis</name>
    <dbReference type="NCBI Taxonomy" id="122233"/>
    <lineage>
        <taxon>Eukaryota</taxon>
        <taxon>Sar</taxon>
        <taxon>Stramenopiles</taxon>
        <taxon>Ochrophyta</taxon>
        <taxon>Bacillariophyta</taxon>
        <taxon>Coscinodiscophyceae</taxon>
        <taxon>Chaetocerotophycidae</taxon>
        <taxon>Chaetocerotales</taxon>
        <taxon>Chaetocerotaceae</taxon>
        <taxon>Chaetoceros</taxon>
    </lineage>
</organism>
<evidence type="ECO:0000313" key="2">
    <source>
        <dbReference type="EMBL" id="CAE0471781.1"/>
    </source>
</evidence>
<feature type="region of interest" description="Disordered" evidence="1">
    <location>
        <begin position="476"/>
        <end position="495"/>
    </location>
</feature>
<proteinExistence type="predicted"/>
<dbReference type="AlphaFoldDB" id="A0A7S3VD91"/>
<gene>
    <name evidence="2" type="ORF">CDEB00056_LOCUS16634</name>
</gene>